<sequence length="153" mass="16832">MASKPSLTPIADLTIHKIPTFLRQFLQTNPAFCSSSTSSQFPRKLLGSKLVSRRKASVCSNSLKQETVQNHTATQTPLTSSNKLVLVIGGTGGVVTLRLKEYSPHVSEIDTALMFCCNTTSVINNTTIRGEIEFFLRNFGKLTRKSSHEELDS</sequence>
<comment type="caution">
    <text evidence="1">The sequence shown here is derived from an EMBL/GenBank/DDBJ whole genome shotgun (WGS) entry which is preliminary data.</text>
</comment>
<dbReference type="AlphaFoldDB" id="A0A103WB35"/>
<keyword evidence="2" id="KW-1185">Reference proteome</keyword>
<evidence type="ECO:0000313" key="1">
    <source>
        <dbReference type="EMBL" id="KVH69089.1"/>
    </source>
</evidence>
<evidence type="ECO:0000313" key="2">
    <source>
        <dbReference type="Proteomes" id="UP000243975"/>
    </source>
</evidence>
<gene>
    <name evidence="1" type="ORF">Ccrd_025606</name>
</gene>
<dbReference type="Gramene" id="KVH69089">
    <property type="protein sequence ID" value="KVH69089"/>
    <property type="gene ID" value="Ccrd_025606"/>
</dbReference>
<name>A0A103WB35_CYNCS</name>
<dbReference type="STRING" id="59895.A0A103WB35"/>
<proteinExistence type="predicted"/>
<organism evidence="1 2">
    <name type="scientific">Cynara cardunculus var. scolymus</name>
    <name type="common">Globe artichoke</name>
    <name type="synonym">Cynara scolymus</name>
    <dbReference type="NCBI Taxonomy" id="59895"/>
    <lineage>
        <taxon>Eukaryota</taxon>
        <taxon>Viridiplantae</taxon>
        <taxon>Streptophyta</taxon>
        <taxon>Embryophyta</taxon>
        <taxon>Tracheophyta</taxon>
        <taxon>Spermatophyta</taxon>
        <taxon>Magnoliopsida</taxon>
        <taxon>eudicotyledons</taxon>
        <taxon>Gunneridae</taxon>
        <taxon>Pentapetalae</taxon>
        <taxon>asterids</taxon>
        <taxon>campanulids</taxon>
        <taxon>Asterales</taxon>
        <taxon>Asteraceae</taxon>
        <taxon>Carduoideae</taxon>
        <taxon>Cardueae</taxon>
        <taxon>Carduinae</taxon>
        <taxon>Cynara</taxon>
    </lineage>
</organism>
<reference evidence="1 2" key="1">
    <citation type="journal article" date="2016" name="Sci. Rep.">
        <title>The genome sequence of the outbreeding globe artichoke constructed de novo incorporating a phase-aware low-pass sequencing strategy of F1 progeny.</title>
        <authorList>
            <person name="Scaglione D."/>
            <person name="Reyes-Chin-Wo S."/>
            <person name="Acquadro A."/>
            <person name="Froenicke L."/>
            <person name="Portis E."/>
            <person name="Beitel C."/>
            <person name="Tirone M."/>
            <person name="Mauro R."/>
            <person name="Lo Monaco A."/>
            <person name="Mauromicale G."/>
            <person name="Faccioli P."/>
            <person name="Cattivelli L."/>
            <person name="Rieseberg L."/>
            <person name="Michelmore R."/>
            <person name="Lanteri S."/>
        </authorList>
    </citation>
    <scope>NUCLEOTIDE SEQUENCE [LARGE SCALE GENOMIC DNA]</scope>
    <source>
        <strain evidence="1">2C</strain>
    </source>
</reference>
<protein>
    <submittedName>
        <fullName evidence="1">Uncharacterized protein</fullName>
    </submittedName>
</protein>
<dbReference type="EMBL" id="LEKV01006574">
    <property type="protein sequence ID" value="KVH69089.1"/>
    <property type="molecule type" value="Genomic_DNA"/>
</dbReference>
<accession>A0A103WB35</accession>
<dbReference type="Proteomes" id="UP000243975">
    <property type="component" value="Unassembled WGS sequence"/>
</dbReference>